<accession>A0A0J6YJR4</accession>
<evidence type="ECO:0000256" key="1">
    <source>
        <dbReference type="SAM" id="MobiDB-lite"/>
    </source>
</evidence>
<sequence>MPSACLQKSSAKCRQDETFGGKSLDNSRKGAPKSFPFFNFNGFRVILQCNFTAKYFGVMPARGWEFWTERRRSASKGHNIQQAMHGHLAKELLSLSQRATRGHQASCEKELGPRSCRDPTDRNSALSTRQGIVCLPIPSLQEREIRLAEPQGKLGIPAKRDHKDTIQEMQV</sequence>
<dbReference type="EMBL" id="DS028097">
    <property type="protein sequence ID" value="KMP07173.1"/>
    <property type="molecule type" value="Genomic_DNA"/>
</dbReference>
<protein>
    <submittedName>
        <fullName evidence="2">Uncharacterized protein</fullName>
    </submittedName>
</protein>
<dbReference type="Proteomes" id="UP000054565">
    <property type="component" value="Unassembled WGS sequence"/>
</dbReference>
<evidence type="ECO:0000313" key="2">
    <source>
        <dbReference type="EMBL" id="KMP07173.1"/>
    </source>
</evidence>
<name>A0A0J6YJR4_COCIT</name>
<proteinExistence type="predicted"/>
<dbReference type="AlphaFoldDB" id="A0A0J6YJR4"/>
<evidence type="ECO:0000313" key="3">
    <source>
        <dbReference type="Proteomes" id="UP000054565"/>
    </source>
</evidence>
<organism evidence="2 3">
    <name type="scientific">Coccidioides immitis RMSCC 2394</name>
    <dbReference type="NCBI Taxonomy" id="404692"/>
    <lineage>
        <taxon>Eukaryota</taxon>
        <taxon>Fungi</taxon>
        <taxon>Dikarya</taxon>
        <taxon>Ascomycota</taxon>
        <taxon>Pezizomycotina</taxon>
        <taxon>Eurotiomycetes</taxon>
        <taxon>Eurotiomycetidae</taxon>
        <taxon>Onygenales</taxon>
        <taxon>Onygenaceae</taxon>
        <taxon>Coccidioides</taxon>
    </lineage>
</organism>
<gene>
    <name evidence="2" type="ORF">CIRG_06854</name>
</gene>
<feature type="compositionally biased region" description="Basic and acidic residues" evidence="1">
    <location>
        <begin position="106"/>
        <end position="121"/>
    </location>
</feature>
<reference evidence="3" key="1">
    <citation type="journal article" date="2010" name="Genome Res.">
        <title>Population genomic sequencing of Coccidioides fungi reveals recent hybridization and transposon control.</title>
        <authorList>
            <person name="Neafsey D.E."/>
            <person name="Barker B.M."/>
            <person name="Sharpton T.J."/>
            <person name="Stajich J.E."/>
            <person name="Park D.J."/>
            <person name="Whiston E."/>
            <person name="Hung C.-Y."/>
            <person name="McMahan C."/>
            <person name="White J."/>
            <person name="Sykes S."/>
            <person name="Heiman D."/>
            <person name="Young S."/>
            <person name="Zeng Q."/>
            <person name="Abouelleil A."/>
            <person name="Aftuck L."/>
            <person name="Bessette D."/>
            <person name="Brown A."/>
            <person name="FitzGerald M."/>
            <person name="Lui A."/>
            <person name="Macdonald J.P."/>
            <person name="Priest M."/>
            <person name="Orbach M.J."/>
            <person name="Galgiani J.N."/>
            <person name="Kirkland T.N."/>
            <person name="Cole G.T."/>
            <person name="Birren B.W."/>
            <person name="Henn M.R."/>
            <person name="Taylor J.W."/>
            <person name="Rounsley S.D."/>
        </authorList>
    </citation>
    <scope>NUCLEOTIDE SEQUENCE [LARGE SCALE GENOMIC DNA]</scope>
    <source>
        <strain evidence="3">RMSCC 2394</strain>
    </source>
</reference>
<feature type="region of interest" description="Disordered" evidence="1">
    <location>
        <begin position="103"/>
        <end position="124"/>
    </location>
</feature>